<keyword evidence="2" id="KW-1185">Reference proteome</keyword>
<gene>
    <name evidence="1" type="ORF">E1286_24155</name>
</gene>
<evidence type="ECO:0000313" key="2">
    <source>
        <dbReference type="Proteomes" id="UP000295302"/>
    </source>
</evidence>
<dbReference type="RefSeq" id="WP_132615719.1">
    <property type="nucleotide sequence ID" value="NZ_SMKQ01000079.1"/>
</dbReference>
<comment type="caution">
    <text evidence="1">The sequence shown here is derived from an EMBL/GenBank/DDBJ whole genome shotgun (WGS) entry which is preliminary data.</text>
</comment>
<dbReference type="AlphaFoldDB" id="A0A4R4YMG9"/>
<sequence>MSRNKDKGSAAERAIVDYLRRVGFIHAERRLAGATKDRGDIAGIPGVVIEVKNQATLKLAEWLEEAHLERHNDNAQIAAVWHKRRMKGSPAEWYVTMDGTTFAYLLLHFAGLDGLLLAEARDRDEAVAR</sequence>
<organism evidence="1 2">
    <name type="scientific">Nonomuraea terrae</name>
    <dbReference type="NCBI Taxonomy" id="2530383"/>
    <lineage>
        <taxon>Bacteria</taxon>
        <taxon>Bacillati</taxon>
        <taxon>Actinomycetota</taxon>
        <taxon>Actinomycetes</taxon>
        <taxon>Streptosporangiales</taxon>
        <taxon>Streptosporangiaceae</taxon>
        <taxon>Nonomuraea</taxon>
    </lineage>
</organism>
<reference evidence="1 2" key="1">
    <citation type="submission" date="2019-03" db="EMBL/GenBank/DDBJ databases">
        <title>Draft genome sequences of novel Actinobacteria.</title>
        <authorList>
            <person name="Sahin N."/>
            <person name="Ay H."/>
            <person name="Saygin H."/>
        </authorList>
    </citation>
    <scope>NUCLEOTIDE SEQUENCE [LARGE SCALE GENOMIC DNA]</scope>
    <source>
        <strain evidence="1 2">CH32</strain>
    </source>
</reference>
<evidence type="ECO:0000313" key="1">
    <source>
        <dbReference type="EMBL" id="TDD45414.1"/>
    </source>
</evidence>
<dbReference type="EMBL" id="SMKQ01000079">
    <property type="protein sequence ID" value="TDD45414.1"/>
    <property type="molecule type" value="Genomic_DNA"/>
</dbReference>
<accession>A0A4R4YMG9</accession>
<protein>
    <submittedName>
        <fullName evidence="1">Uncharacterized protein</fullName>
    </submittedName>
</protein>
<dbReference type="Proteomes" id="UP000295302">
    <property type="component" value="Unassembled WGS sequence"/>
</dbReference>
<dbReference type="OrthoDB" id="3630198at2"/>
<proteinExistence type="predicted"/>
<name>A0A4R4YMG9_9ACTN</name>